<dbReference type="GO" id="GO:0022857">
    <property type="term" value="F:transmembrane transporter activity"/>
    <property type="evidence" value="ECO:0007669"/>
    <property type="project" value="InterPro"/>
</dbReference>
<dbReference type="RefSeq" id="WP_068686314.1">
    <property type="nucleotide sequence ID" value="NZ_LYPA01000072.1"/>
</dbReference>
<dbReference type="Proteomes" id="UP000092024">
    <property type="component" value="Unassembled WGS sequence"/>
</dbReference>
<protein>
    <submittedName>
        <fullName evidence="7">Uncharacterized protein</fullName>
    </submittedName>
</protein>
<evidence type="ECO:0000259" key="6">
    <source>
        <dbReference type="Pfam" id="PF25990"/>
    </source>
</evidence>
<dbReference type="PANTHER" id="PTHR32347">
    <property type="entry name" value="EFFLUX SYSTEM COMPONENT YKNX-RELATED"/>
    <property type="match status" value="1"/>
</dbReference>
<dbReference type="Gene3D" id="2.40.30.170">
    <property type="match status" value="1"/>
</dbReference>
<sequence length="357" mass="39000">MAKWIKIIIALLLLAGGGYWAYAKLKPEPAPVVEPQPPITFEVTQETISQTIQVKGKSAYTEQTEVYAPIGGKVSNWSKKNGDAVKKGELLLSLETKTLQSEIKSMESDIRKSRLEIKQQELARQLPNSESIGDTEDARKTAALDRENKRLAYELGKESLSIKESELAQKKSALAAAAVKAPVSGVFVYGDQETKSQMLSEGQLIGKIINTELIQFKSVVSEQFINQIKPGMPVQVQLQSNKEQKFTGKITIVSRFPSATSSSDASQPSQFDIVVSLQADKLLIGGLTLEGQIETQRKENATVVPTLAILRDGSNAYVTLDKGNGETIRQDIKTGLEVDDKTEVLEGLKPGEVVVLE</sequence>
<dbReference type="STRING" id="1844972.A7K91_17115"/>
<dbReference type="InterPro" id="IPR006143">
    <property type="entry name" value="RND_pump_MFP"/>
</dbReference>
<feature type="domain" description="Multidrug resistance protein MdtA-like C-terminal permuted SH3" evidence="5">
    <location>
        <begin position="300"/>
        <end position="356"/>
    </location>
</feature>
<reference evidence="7 8" key="1">
    <citation type="submission" date="2016-05" db="EMBL/GenBank/DDBJ databases">
        <title>Paenibacillus oryzae. sp. nov., isolated from the rice root.</title>
        <authorList>
            <person name="Zhang J."/>
            <person name="Zhang X."/>
        </authorList>
    </citation>
    <scope>NUCLEOTIDE SEQUENCE [LARGE SCALE GENOMIC DNA]</scope>
    <source>
        <strain evidence="7 8">1DrF-4</strain>
    </source>
</reference>
<evidence type="ECO:0000313" key="7">
    <source>
        <dbReference type="EMBL" id="OBR63476.1"/>
    </source>
</evidence>
<dbReference type="EMBL" id="LYPA01000072">
    <property type="protein sequence ID" value="OBR63476.1"/>
    <property type="molecule type" value="Genomic_DNA"/>
</dbReference>
<name>A0A1A5YCY3_9BACL</name>
<dbReference type="InterPro" id="IPR058627">
    <property type="entry name" value="MdtA-like_C"/>
</dbReference>
<keyword evidence="8" id="KW-1185">Reference proteome</keyword>
<feature type="coiled-coil region" evidence="4">
    <location>
        <begin position="96"/>
        <end position="123"/>
    </location>
</feature>
<evidence type="ECO:0000256" key="1">
    <source>
        <dbReference type="ARBA" id="ARBA00004196"/>
    </source>
</evidence>
<keyword evidence="3 4" id="KW-0175">Coiled coil</keyword>
<comment type="caution">
    <text evidence="7">The sequence shown here is derived from an EMBL/GenBank/DDBJ whole genome shotgun (WGS) entry which is preliminary data.</text>
</comment>
<dbReference type="InterPro" id="IPR058636">
    <property type="entry name" value="Beta-barrel_YknX"/>
</dbReference>
<dbReference type="NCBIfam" id="TIGR01730">
    <property type="entry name" value="RND_mfp"/>
    <property type="match status" value="1"/>
</dbReference>
<dbReference type="OrthoDB" id="2541666at2"/>
<evidence type="ECO:0000256" key="2">
    <source>
        <dbReference type="ARBA" id="ARBA00009477"/>
    </source>
</evidence>
<dbReference type="GO" id="GO:0016020">
    <property type="term" value="C:membrane"/>
    <property type="evidence" value="ECO:0007669"/>
    <property type="project" value="InterPro"/>
</dbReference>
<dbReference type="InterPro" id="IPR050465">
    <property type="entry name" value="UPF0194_transport"/>
</dbReference>
<organism evidence="7 8">
    <name type="scientific">Paenibacillus oryzae</name>
    <dbReference type="NCBI Taxonomy" id="1844972"/>
    <lineage>
        <taxon>Bacteria</taxon>
        <taxon>Bacillati</taxon>
        <taxon>Bacillota</taxon>
        <taxon>Bacilli</taxon>
        <taxon>Bacillales</taxon>
        <taxon>Paenibacillaceae</taxon>
        <taxon>Paenibacillus</taxon>
    </lineage>
</organism>
<accession>A0A1A5YCY3</accession>
<evidence type="ECO:0000313" key="8">
    <source>
        <dbReference type="Proteomes" id="UP000092024"/>
    </source>
</evidence>
<dbReference type="Gene3D" id="2.40.420.20">
    <property type="match status" value="1"/>
</dbReference>
<dbReference type="PANTHER" id="PTHR32347:SF14">
    <property type="entry name" value="EFFLUX SYSTEM COMPONENT YKNX-RELATED"/>
    <property type="match status" value="1"/>
</dbReference>
<proteinExistence type="inferred from homology"/>
<comment type="subcellular location">
    <subcellularLocation>
        <location evidence="1">Cell envelope</location>
    </subcellularLocation>
</comment>
<dbReference type="GO" id="GO:0030313">
    <property type="term" value="C:cell envelope"/>
    <property type="evidence" value="ECO:0007669"/>
    <property type="project" value="UniProtKB-SubCell"/>
</dbReference>
<evidence type="ECO:0000256" key="4">
    <source>
        <dbReference type="SAM" id="Coils"/>
    </source>
</evidence>
<evidence type="ECO:0000256" key="3">
    <source>
        <dbReference type="ARBA" id="ARBA00023054"/>
    </source>
</evidence>
<dbReference type="SUPFAM" id="SSF111369">
    <property type="entry name" value="HlyD-like secretion proteins"/>
    <property type="match status" value="1"/>
</dbReference>
<dbReference type="AlphaFoldDB" id="A0A1A5YCY3"/>
<evidence type="ECO:0000259" key="5">
    <source>
        <dbReference type="Pfam" id="PF25967"/>
    </source>
</evidence>
<dbReference type="Pfam" id="PF25967">
    <property type="entry name" value="RND-MFP_C"/>
    <property type="match status" value="1"/>
</dbReference>
<feature type="domain" description="YknX-like beta-barrel" evidence="6">
    <location>
        <begin position="215"/>
        <end position="282"/>
    </location>
</feature>
<dbReference type="Gene3D" id="2.40.50.100">
    <property type="match status" value="1"/>
</dbReference>
<comment type="similarity">
    <text evidence="2">Belongs to the membrane fusion protein (MFP) (TC 8.A.1) family.</text>
</comment>
<dbReference type="Pfam" id="PF25990">
    <property type="entry name" value="Beta-barrel_YknX"/>
    <property type="match status" value="1"/>
</dbReference>
<gene>
    <name evidence="7" type="ORF">A7K91_17115</name>
</gene>